<protein>
    <submittedName>
        <fullName evidence="2">Uncharacterized protein</fullName>
    </submittedName>
</protein>
<evidence type="ECO:0000256" key="1">
    <source>
        <dbReference type="SAM" id="MobiDB-lite"/>
    </source>
</evidence>
<dbReference type="Proteomes" id="UP000308197">
    <property type="component" value="Unassembled WGS sequence"/>
</dbReference>
<dbReference type="AlphaFoldDB" id="A0A5C3NRP7"/>
<feature type="region of interest" description="Disordered" evidence="1">
    <location>
        <begin position="1"/>
        <end position="20"/>
    </location>
</feature>
<evidence type="ECO:0000313" key="3">
    <source>
        <dbReference type="Proteomes" id="UP000308197"/>
    </source>
</evidence>
<reference evidence="2 3" key="1">
    <citation type="journal article" date="2019" name="Nat. Ecol. Evol.">
        <title>Megaphylogeny resolves global patterns of mushroom evolution.</title>
        <authorList>
            <person name="Varga T."/>
            <person name="Krizsan K."/>
            <person name="Foldi C."/>
            <person name="Dima B."/>
            <person name="Sanchez-Garcia M."/>
            <person name="Sanchez-Ramirez S."/>
            <person name="Szollosi G.J."/>
            <person name="Szarkandi J.G."/>
            <person name="Papp V."/>
            <person name="Albert L."/>
            <person name="Andreopoulos W."/>
            <person name="Angelini C."/>
            <person name="Antonin V."/>
            <person name="Barry K.W."/>
            <person name="Bougher N.L."/>
            <person name="Buchanan P."/>
            <person name="Buyck B."/>
            <person name="Bense V."/>
            <person name="Catcheside P."/>
            <person name="Chovatia M."/>
            <person name="Cooper J."/>
            <person name="Damon W."/>
            <person name="Desjardin D."/>
            <person name="Finy P."/>
            <person name="Geml J."/>
            <person name="Haridas S."/>
            <person name="Hughes K."/>
            <person name="Justo A."/>
            <person name="Karasinski D."/>
            <person name="Kautmanova I."/>
            <person name="Kiss B."/>
            <person name="Kocsube S."/>
            <person name="Kotiranta H."/>
            <person name="LaButti K.M."/>
            <person name="Lechner B.E."/>
            <person name="Liimatainen K."/>
            <person name="Lipzen A."/>
            <person name="Lukacs Z."/>
            <person name="Mihaltcheva S."/>
            <person name="Morgado L.N."/>
            <person name="Niskanen T."/>
            <person name="Noordeloos M.E."/>
            <person name="Ohm R.A."/>
            <person name="Ortiz-Santana B."/>
            <person name="Ovrebo C."/>
            <person name="Racz N."/>
            <person name="Riley R."/>
            <person name="Savchenko A."/>
            <person name="Shiryaev A."/>
            <person name="Soop K."/>
            <person name="Spirin V."/>
            <person name="Szebenyi C."/>
            <person name="Tomsovsky M."/>
            <person name="Tulloss R.E."/>
            <person name="Uehling J."/>
            <person name="Grigoriev I.V."/>
            <person name="Vagvolgyi C."/>
            <person name="Papp T."/>
            <person name="Martin F.M."/>
            <person name="Miettinen O."/>
            <person name="Hibbett D.S."/>
            <person name="Nagy L.G."/>
        </authorList>
    </citation>
    <scope>NUCLEOTIDE SEQUENCE [LARGE SCALE GENOMIC DNA]</scope>
    <source>
        <strain evidence="2 3">HHB13444</strain>
    </source>
</reference>
<keyword evidence="3" id="KW-1185">Reference proteome</keyword>
<proteinExistence type="predicted"/>
<accession>A0A5C3NRP7</accession>
<gene>
    <name evidence="2" type="ORF">K466DRAFT_605648</name>
</gene>
<dbReference type="EMBL" id="ML211856">
    <property type="protein sequence ID" value="TFK80064.1"/>
    <property type="molecule type" value="Genomic_DNA"/>
</dbReference>
<name>A0A5C3NRP7_9APHY</name>
<evidence type="ECO:0000313" key="2">
    <source>
        <dbReference type="EMBL" id="TFK80064.1"/>
    </source>
</evidence>
<dbReference type="InParanoid" id="A0A5C3NRP7"/>
<sequence length="77" mass="8329">MSGDPSVHINTGPPAPLGTHPSLRPLPHHFLYFLSPVLIEPSLEVSDGMISSGTLIPLGQTGKMHRTEHKFLGHIEV</sequence>
<organism evidence="2 3">
    <name type="scientific">Polyporus arcularius HHB13444</name>
    <dbReference type="NCBI Taxonomy" id="1314778"/>
    <lineage>
        <taxon>Eukaryota</taxon>
        <taxon>Fungi</taxon>
        <taxon>Dikarya</taxon>
        <taxon>Basidiomycota</taxon>
        <taxon>Agaricomycotina</taxon>
        <taxon>Agaricomycetes</taxon>
        <taxon>Polyporales</taxon>
        <taxon>Polyporaceae</taxon>
        <taxon>Polyporus</taxon>
    </lineage>
</organism>